<evidence type="ECO:0000256" key="3">
    <source>
        <dbReference type="ARBA" id="ARBA00022525"/>
    </source>
</evidence>
<evidence type="ECO:0000259" key="6">
    <source>
        <dbReference type="Pfam" id="PF00151"/>
    </source>
</evidence>
<dbReference type="AlphaFoldDB" id="A0A653DKH1"/>
<protein>
    <recommendedName>
        <fullName evidence="6">Lipase domain-containing protein</fullName>
    </recommendedName>
</protein>
<dbReference type="InterPro" id="IPR013818">
    <property type="entry name" value="Lipase"/>
</dbReference>
<evidence type="ECO:0000313" key="7">
    <source>
        <dbReference type="EMBL" id="VEN59848.1"/>
    </source>
</evidence>
<name>A0A653DKH1_CALMS</name>
<dbReference type="OrthoDB" id="199913at2759"/>
<dbReference type="Proteomes" id="UP000410492">
    <property type="component" value="Unassembled WGS sequence"/>
</dbReference>
<dbReference type="PANTHER" id="PTHR11610:SF173">
    <property type="entry name" value="LIPASE DOMAIN-CONTAINING PROTEIN-RELATED"/>
    <property type="match status" value="1"/>
</dbReference>
<dbReference type="SUPFAM" id="SSF53474">
    <property type="entry name" value="alpha/beta-Hydrolases"/>
    <property type="match status" value="1"/>
</dbReference>
<dbReference type="GO" id="GO:0016042">
    <property type="term" value="P:lipid catabolic process"/>
    <property type="evidence" value="ECO:0007669"/>
    <property type="project" value="TreeGrafter"/>
</dbReference>
<dbReference type="EMBL" id="CAACVG010012180">
    <property type="protein sequence ID" value="VEN59848.1"/>
    <property type="molecule type" value="Genomic_DNA"/>
</dbReference>
<sequence length="313" mass="34983">MMRYILLTLCLPYLAICKPNSSRLKEVDVKLYIFSEYNRDSGLEVLYENPKDDVPAVYYDKQKTNVFLIPGSNHTEFEKSLIPALLDTEKANVFLFKWIHDGQDDEEWKEKSIADAGHLMSKFLLKLKKTLNLALEKTQLVGEGIGAHVAGEVGKKLNGEIFGIIGLDPTYPAGKEISKLGKTDAKRVEVIHTEGSAGYPSSMGTLDFFVNGGIVQPGCDKFNLKPEQQKACSHSRSWLYYKESLQGGIFIGIKCSGYKYVKSLELEKCEGTYAILGGINQPEKPKGDFYVLTRPDGPEFALLNKKKPLTKIN</sequence>
<keyword evidence="8" id="KW-1185">Reference proteome</keyword>
<feature type="signal peptide" evidence="5">
    <location>
        <begin position="1"/>
        <end position="17"/>
    </location>
</feature>
<proteinExistence type="inferred from homology"/>
<dbReference type="GO" id="GO:0016298">
    <property type="term" value="F:lipase activity"/>
    <property type="evidence" value="ECO:0007669"/>
    <property type="project" value="InterPro"/>
</dbReference>
<dbReference type="InterPro" id="IPR029058">
    <property type="entry name" value="AB_hydrolase_fold"/>
</dbReference>
<reference evidence="7 8" key="1">
    <citation type="submission" date="2019-01" db="EMBL/GenBank/DDBJ databases">
        <authorList>
            <person name="Sayadi A."/>
        </authorList>
    </citation>
    <scope>NUCLEOTIDE SEQUENCE [LARGE SCALE GENOMIC DNA]</scope>
</reference>
<feature type="chain" id="PRO_5024960488" description="Lipase domain-containing protein" evidence="5">
    <location>
        <begin position="18"/>
        <end position="313"/>
    </location>
</feature>
<dbReference type="PANTHER" id="PTHR11610">
    <property type="entry name" value="LIPASE"/>
    <property type="match status" value="1"/>
</dbReference>
<comment type="subcellular location">
    <subcellularLocation>
        <location evidence="1">Secreted</location>
    </subcellularLocation>
</comment>
<gene>
    <name evidence="7" type="ORF">CALMAC_LOCUS17720</name>
</gene>
<evidence type="ECO:0000256" key="5">
    <source>
        <dbReference type="SAM" id="SignalP"/>
    </source>
</evidence>
<dbReference type="Pfam" id="PF00151">
    <property type="entry name" value="Lipase"/>
    <property type="match status" value="1"/>
</dbReference>
<evidence type="ECO:0000256" key="2">
    <source>
        <dbReference type="ARBA" id="ARBA00010701"/>
    </source>
</evidence>
<keyword evidence="3" id="KW-0964">Secreted</keyword>
<dbReference type="PRINTS" id="PR00821">
    <property type="entry name" value="TAGLIPASE"/>
</dbReference>
<dbReference type="InterPro" id="IPR000734">
    <property type="entry name" value="TAG_lipase"/>
</dbReference>
<evidence type="ECO:0000256" key="1">
    <source>
        <dbReference type="ARBA" id="ARBA00004613"/>
    </source>
</evidence>
<dbReference type="Gene3D" id="3.40.50.1820">
    <property type="entry name" value="alpha/beta hydrolase"/>
    <property type="match status" value="1"/>
</dbReference>
<organism evidence="7 8">
    <name type="scientific">Callosobruchus maculatus</name>
    <name type="common">Southern cowpea weevil</name>
    <name type="synonym">Pulse bruchid</name>
    <dbReference type="NCBI Taxonomy" id="64391"/>
    <lineage>
        <taxon>Eukaryota</taxon>
        <taxon>Metazoa</taxon>
        <taxon>Ecdysozoa</taxon>
        <taxon>Arthropoda</taxon>
        <taxon>Hexapoda</taxon>
        <taxon>Insecta</taxon>
        <taxon>Pterygota</taxon>
        <taxon>Neoptera</taxon>
        <taxon>Endopterygota</taxon>
        <taxon>Coleoptera</taxon>
        <taxon>Polyphaga</taxon>
        <taxon>Cucujiformia</taxon>
        <taxon>Chrysomeloidea</taxon>
        <taxon>Chrysomelidae</taxon>
        <taxon>Bruchinae</taxon>
        <taxon>Bruchini</taxon>
        <taxon>Callosobruchus</taxon>
    </lineage>
</organism>
<dbReference type="GO" id="GO:0005615">
    <property type="term" value="C:extracellular space"/>
    <property type="evidence" value="ECO:0007669"/>
    <property type="project" value="TreeGrafter"/>
</dbReference>
<accession>A0A653DKH1</accession>
<evidence type="ECO:0000313" key="8">
    <source>
        <dbReference type="Proteomes" id="UP000410492"/>
    </source>
</evidence>
<dbReference type="GO" id="GO:0017171">
    <property type="term" value="F:serine hydrolase activity"/>
    <property type="evidence" value="ECO:0007669"/>
    <property type="project" value="TreeGrafter"/>
</dbReference>
<evidence type="ECO:0000256" key="4">
    <source>
        <dbReference type="RuleBase" id="RU004262"/>
    </source>
</evidence>
<keyword evidence="5" id="KW-0732">Signal</keyword>
<feature type="domain" description="Lipase" evidence="6">
    <location>
        <begin position="21"/>
        <end position="263"/>
    </location>
</feature>
<comment type="similarity">
    <text evidence="2 4">Belongs to the AB hydrolase superfamily. Lipase family.</text>
</comment>